<keyword evidence="2" id="KW-1185">Reference proteome</keyword>
<dbReference type="RefSeq" id="WP_134564915.1">
    <property type="nucleotide sequence ID" value="NZ_SOFP01000010.1"/>
</dbReference>
<evidence type="ECO:0008006" key="3">
    <source>
        <dbReference type="Google" id="ProtNLM"/>
    </source>
</evidence>
<gene>
    <name evidence="1" type="ORF">E3O19_01800</name>
</gene>
<name>A0A4R8X1E1_9MICO</name>
<dbReference type="Proteomes" id="UP000298412">
    <property type="component" value="Unassembled WGS sequence"/>
</dbReference>
<sequence length="341" mass="38046">MTTPEDVLDISCDESGNDGERLVDGSGTVFSHGSHDLSLEEASEIMDWLRSETRSQAPEFKFKQLARHCDPELLSELFEERLANRAHVNLSEKTYMVVGKVVDLLVEELAHSLGMNLYAGGKARAMALRFYREGGRALGTVGWMELLRAFNSLMRVNADKNGNKTTIEEFFKVVDTSRGNSKRLNVTTVLDLVFAARVHAEEFQEQLSDSALPALDPLPTSLAQIARFWHESSDRPIRVRHDVSPALRPETVDALVFSPRNPGEFVRLAPPVPLVEIVQVISESDPRIQVADLIAGFGAKVAMNALENSASPEDLRLLHPFLDQNSLWGDELSWKRMTRPV</sequence>
<dbReference type="AlphaFoldDB" id="A0A4R8X1E1"/>
<accession>A0A4R8X1E1</accession>
<evidence type="ECO:0000313" key="1">
    <source>
        <dbReference type="EMBL" id="TFC19720.1"/>
    </source>
</evidence>
<protein>
    <recommendedName>
        <fullName evidence="3">DUF3800 domain-containing protein</fullName>
    </recommendedName>
</protein>
<dbReference type="OrthoDB" id="5521286at2"/>
<proteinExistence type="predicted"/>
<organism evidence="1 2">
    <name type="scientific">Cryobacterium algoritolerans</name>
    <dbReference type="NCBI Taxonomy" id="1259184"/>
    <lineage>
        <taxon>Bacteria</taxon>
        <taxon>Bacillati</taxon>
        <taxon>Actinomycetota</taxon>
        <taxon>Actinomycetes</taxon>
        <taxon>Micrococcales</taxon>
        <taxon>Microbacteriaceae</taxon>
        <taxon>Cryobacterium</taxon>
    </lineage>
</organism>
<dbReference type="EMBL" id="SOFP01000010">
    <property type="protein sequence ID" value="TFC19720.1"/>
    <property type="molecule type" value="Genomic_DNA"/>
</dbReference>
<reference evidence="1 2" key="1">
    <citation type="submission" date="2019-03" db="EMBL/GenBank/DDBJ databases">
        <title>Genomics of glacier-inhabiting Cryobacterium strains.</title>
        <authorList>
            <person name="Liu Q."/>
            <person name="Xin Y.-H."/>
        </authorList>
    </citation>
    <scope>NUCLEOTIDE SEQUENCE [LARGE SCALE GENOMIC DNA]</scope>
    <source>
        <strain evidence="1 2">MDT1-3</strain>
    </source>
</reference>
<comment type="caution">
    <text evidence="1">The sequence shown here is derived from an EMBL/GenBank/DDBJ whole genome shotgun (WGS) entry which is preliminary data.</text>
</comment>
<evidence type="ECO:0000313" key="2">
    <source>
        <dbReference type="Proteomes" id="UP000298412"/>
    </source>
</evidence>